<evidence type="ECO:0000256" key="6">
    <source>
        <dbReference type="ARBA" id="ARBA00022839"/>
    </source>
</evidence>
<dbReference type="PROSITE" id="PS51217">
    <property type="entry name" value="UVRD_HELICASE_CTER"/>
    <property type="match status" value="1"/>
</dbReference>
<comment type="catalytic activity">
    <reaction evidence="11">
        <text>Couples ATP hydrolysis with the unwinding of duplex DNA by translocating in the 3'-5' direction.</text>
        <dbReference type="EC" id="5.6.2.4"/>
    </reaction>
</comment>
<dbReference type="Pfam" id="PF00580">
    <property type="entry name" value="UvrD-helicase"/>
    <property type="match status" value="1"/>
</dbReference>
<dbReference type="InterPro" id="IPR000212">
    <property type="entry name" value="DNA_helicase_UvrD/REP"/>
</dbReference>
<dbReference type="PANTHER" id="PTHR11070:SF67">
    <property type="entry name" value="DNA 3'-5' HELICASE"/>
    <property type="match status" value="1"/>
</dbReference>
<name>A0A1D8P9E3_9FLAO</name>
<dbReference type="GO" id="GO:0003677">
    <property type="term" value="F:DNA binding"/>
    <property type="evidence" value="ECO:0007669"/>
    <property type="project" value="UniProtKB-KW"/>
</dbReference>
<dbReference type="GO" id="GO:0005524">
    <property type="term" value="F:ATP binding"/>
    <property type="evidence" value="ECO:0007669"/>
    <property type="project" value="UniProtKB-UniRule"/>
</dbReference>
<evidence type="ECO:0000256" key="4">
    <source>
        <dbReference type="ARBA" id="ARBA00022801"/>
    </source>
</evidence>
<evidence type="ECO:0000256" key="7">
    <source>
        <dbReference type="ARBA" id="ARBA00022840"/>
    </source>
</evidence>
<dbReference type="GO" id="GO:0043138">
    <property type="term" value="F:3'-5' DNA helicase activity"/>
    <property type="evidence" value="ECO:0007669"/>
    <property type="project" value="UniProtKB-EC"/>
</dbReference>
<evidence type="ECO:0000259" key="16">
    <source>
        <dbReference type="PROSITE" id="PS51198"/>
    </source>
</evidence>
<keyword evidence="10" id="KW-0413">Isomerase</keyword>
<evidence type="ECO:0000256" key="12">
    <source>
        <dbReference type="ARBA" id="ARBA00034808"/>
    </source>
</evidence>
<keyword evidence="6" id="KW-0269">Exonuclease</keyword>
<dbReference type="Proteomes" id="UP000176050">
    <property type="component" value="Chromosome"/>
</dbReference>
<dbReference type="InterPro" id="IPR014017">
    <property type="entry name" value="DNA_helicase_UvrD-like_C"/>
</dbReference>
<reference evidence="18 19" key="1">
    <citation type="submission" date="2016-10" db="EMBL/GenBank/DDBJ databases">
        <title>Lutibacter sp. LPB0138, isolated from marine gastropod.</title>
        <authorList>
            <person name="Kim E."/>
            <person name="Yi H."/>
        </authorList>
    </citation>
    <scope>NUCLEOTIDE SEQUENCE [LARGE SCALE GENOMIC DNA]</scope>
    <source>
        <strain evidence="18 19">LPB0138</strain>
    </source>
</reference>
<keyword evidence="19" id="KW-1185">Reference proteome</keyword>
<dbReference type="Gene3D" id="3.40.50.300">
    <property type="entry name" value="P-loop containing nucleotide triphosphate hydrolases"/>
    <property type="match status" value="3"/>
</dbReference>
<gene>
    <name evidence="18" type="ORF">LPB138_11145</name>
</gene>
<sequence>MQESNQFQVYNASAGSGKTFTLVKEYLKILLSSNDRFRFQNILAITFTNKASAEMKDRVISNLKSFSEGKPNHMSSILLDEIDISSEILQKRSKNILDSILQNYSAFNITTIDSFTHRIIRNFAFDLGLSLNFDVEMDVNLLLEEAVDLLISKIGEDKDLTRVLIEFSLDKTENDKSWDISRDLKEFAQILLNENDVSQLKKLENKTVQDFTELKKKLKKQQKEIENQFVKIGENGLEIISSMNLEHNDFYYSMLPKHFLYLSQNFEKVGFFDQNKLRDRIKENTFYSKNKSEDVKAAIESILPTLLDLYNQSEKLYQQYILNNLVLKSLIPLSVLKHINSSLNEIKQQNNIRLNAEFNQIISEQIKNEPAPFIYERIGEKFKYFFIDEMQDTSKLQWQNLIPLIENSLTSETIEGDRGSLMLVGDAKQAIYRWRGGKAEQFIELADSNGNNPFSISKSIKNLDVNYRSFSQIIEFNNDFFTFISNAFGNENYKELYVSGNKQLKNQKDGGFVQISFVEKDKEDDEKDLLFPKKVLKTIQNLDSNFKLSDVCVLVRRKKDGIAIADFLSENKIDIISSETLLLKNNTIVTFIIDTLTFLQFPENDNSKAKALYFLSQKLNLKLETHDFIHSLVSKSNKEIFEMLKGYGFDFDEKIVVQFSFYESIEYIIKSFQLISESDAFVSSFLDFVLEYQQNRGNGLSDFLEYWERKKESLSIAIPDGQNAVKIMTIHKSKGLEFPVVIFPYDLDIYFQQNAKVWYDKFENEEMVNFQNSLLDYSKKLNYIGGHGEYLHNKTKEEMQLDNINLLYVVLTRPIEQLYIISEKKVKNNSLENAKYYSDFFIDFLRSLSEENSWSDTQNEYKFGSSKRVLIENNLKIKLETSNQKKFVSTSWKEHKISIVASSSILWDTEQEQAIKYGNLIHEIMSKIRTVEDIETTIQQYVFDGFLDVHIAGEITKKIFNLVKHPFLKKYYQKGCEIFNEQEIISKNKIRQIPDRIVFFGNNVTIIDYKTGRPDIKYQQQLISYSDTLKEMGFNIEKCILIYLDSEIKIESVI</sequence>
<dbReference type="InterPro" id="IPR027417">
    <property type="entry name" value="P-loop_NTPase"/>
</dbReference>
<keyword evidence="9" id="KW-0234">DNA repair</keyword>
<feature type="domain" description="UvrD-like helicase ATP-binding" evidence="16">
    <location>
        <begin position="1"/>
        <end position="470"/>
    </location>
</feature>
<evidence type="ECO:0000256" key="15">
    <source>
        <dbReference type="SAM" id="Coils"/>
    </source>
</evidence>
<keyword evidence="15" id="KW-0175">Coiled coil</keyword>
<dbReference type="GO" id="GO:0005829">
    <property type="term" value="C:cytosol"/>
    <property type="evidence" value="ECO:0007669"/>
    <property type="project" value="TreeGrafter"/>
</dbReference>
<dbReference type="InterPro" id="IPR011604">
    <property type="entry name" value="PDDEXK-like_dom_sf"/>
</dbReference>
<evidence type="ECO:0000256" key="13">
    <source>
        <dbReference type="ARBA" id="ARBA00048988"/>
    </source>
</evidence>
<keyword evidence="2 14" id="KW-0547">Nucleotide-binding</keyword>
<keyword evidence="5 14" id="KW-0347">Helicase</keyword>
<keyword evidence="8" id="KW-0238">DNA-binding</keyword>
<feature type="domain" description="UvrD-like helicase C-terminal" evidence="17">
    <location>
        <begin position="471"/>
        <end position="735"/>
    </location>
</feature>
<dbReference type="RefSeq" id="WP_070237366.1">
    <property type="nucleotide sequence ID" value="NZ_CP017478.1"/>
</dbReference>
<evidence type="ECO:0000256" key="2">
    <source>
        <dbReference type="ARBA" id="ARBA00022741"/>
    </source>
</evidence>
<dbReference type="PANTHER" id="PTHR11070">
    <property type="entry name" value="UVRD / RECB / PCRA DNA HELICASE FAMILY MEMBER"/>
    <property type="match status" value="1"/>
</dbReference>
<dbReference type="OrthoDB" id="9810135at2"/>
<keyword evidence="4 14" id="KW-0378">Hydrolase</keyword>
<evidence type="ECO:0000256" key="5">
    <source>
        <dbReference type="ARBA" id="ARBA00022806"/>
    </source>
</evidence>
<dbReference type="Pfam" id="PF12705">
    <property type="entry name" value="PDDEXK_1"/>
    <property type="match status" value="1"/>
</dbReference>
<evidence type="ECO:0000313" key="19">
    <source>
        <dbReference type="Proteomes" id="UP000176050"/>
    </source>
</evidence>
<dbReference type="GO" id="GO:0000725">
    <property type="term" value="P:recombinational repair"/>
    <property type="evidence" value="ECO:0007669"/>
    <property type="project" value="TreeGrafter"/>
</dbReference>
<evidence type="ECO:0000259" key="17">
    <source>
        <dbReference type="PROSITE" id="PS51217"/>
    </source>
</evidence>
<evidence type="ECO:0000256" key="9">
    <source>
        <dbReference type="ARBA" id="ARBA00023204"/>
    </source>
</evidence>
<dbReference type="InterPro" id="IPR014016">
    <property type="entry name" value="UvrD-like_ATP-bd"/>
</dbReference>
<dbReference type="EMBL" id="CP017478">
    <property type="protein sequence ID" value="AOW21202.1"/>
    <property type="molecule type" value="Genomic_DNA"/>
</dbReference>
<evidence type="ECO:0000256" key="3">
    <source>
        <dbReference type="ARBA" id="ARBA00022763"/>
    </source>
</evidence>
<comment type="catalytic activity">
    <reaction evidence="13">
        <text>ATP + H2O = ADP + phosphate + H(+)</text>
        <dbReference type="Rhea" id="RHEA:13065"/>
        <dbReference type="ChEBI" id="CHEBI:15377"/>
        <dbReference type="ChEBI" id="CHEBI:15378"/>
        <dbReference type="ChEBI" id="CHEBI:30616"/>
        <dbReference type="ChEBI" id="CHEBI:43474"/>
        <dbReference type="ChEBI" id="CHEBI:456216"/>
        <dbReference type="EC" id="5.6.2.4"/>
    </reaction>
</comment>
<dbReference type="InterPro" id="IPR038726">
    <property type="entry name" value="PDDEXK_AddAB-type"/>
</dbReference>
<organism evidence="18 19">
    <name type="scientific">Urechidicola croceus</name>
    <dbReference type="NCBI Taxonomy" id="1850246"/>
    <lineage>
        <taxon>Bacteria</taxon>
        <taxon>Pseudomonadati</taxon>
        <taxon>Bacteroidota</taxon>
        <taxon>Flavobacteriia</taxon>
        <taxon>Flavobacteriales</taxon>
        <taxon>Flavobacteriaceae</taxon>
        <taxon>Urechidicola</taxon>
    </lineage>
</organism>
<accession>A0A1D8P9E3</accession>
<proteinExistence type="predicted"/>
<dbReference type="Gene3D" id="1.10.3170.10">
    <property type="entry name" value="Recbcd, chain B, domain 2"/>
    <property type="match status" value="1"/>
</dbReference>
<evidence type="ECO:0000256" key="8">
    <source>
        <dbReference type="ARBA" id="ARBA00023125"/>
    </source>
</evidence>
<dbReference type="EC" id="5.6.2.4" evidence="12"/>
<feature type="binding site" evidence="14">
    <location>
        <begin position="12"/>
        <end position="19"/>
    </location>
    <ligand>
        <name>ATP</name>
        <dbReference type="ChEBI" id="CHEBI:30616"/>
    </ligand>
</feature>
<dbReference type="SUPFAM" id="SSF52540">
    <property type="entry name" value="P-loop containing nucleoside triphosphate hydrolases"/>
    <property type="match status" value="1"/>
</dbReference>
<keyword evidence="3" id="KW-0227">DNA damage</keyword>
<dbReference type="PROSITE" id="PS51198">
    <property type="entry name" value="UVRD_HELICASE_ATP_BIND"/>
    <property type="match status" value="1"/>
</dbReference>
<keyword evidence="7 14" id="KW-0067">ATP-binding</keyword>
<evidence type="ECO:0000256" key="14">
    <source>
        <dbReference type="PROSITE-ProRule" id="PRU00560"/>
    </source>
</evidence>
<dbReference type="STRING" id="1850246.LPB138_11145"/>
<dbReference type="GO" id="GO:0004527">
    <property type="term" value="F:exonuclease activity"/>
    <property type="evidence" value="ECO:0007669"/>
    <property type="project" value="UniProtKB-KW"/>
</dbReference>
<evidence type="ECO:0000256" key="11">
    <source>
        <dbReference type="ARBA" id="ARBA00034617"/>
    </source>
</evidence>
<protein>
    <recommendedName>
        <fullName evidence="12">DNA 3'-5' helicase</fullName>
        <ecNumber evidence="12">5.6.2.4</ecNumber>
    </recommendedName>
</protein>
<dbReference type="AlphaFoldDB" id="A0A1D8P9E3"/>
<evidence type="ECO:0000256" key="10">
    <source>
        <dbReference type="ARBA" id="ARBA00023235"/>
    </source>
</evidence>
<evidence type="ECO:0000313" key="18">
    <source>
        <dbReference type="EMBL" id="AOW21202.1"/>
    </source>
</evidence>
<dbReference type="KEGG" id="lul:LPB138_11145"/>
<feature type="coiled-coil region" evidence="15">
    <location>
        <begin position="208"/>
        <end position="235"/>
    </location>
</feature>
<evidence type="ECO:0000256" key="1">
    <source>
        <dbReference type="ARBA" id="ARBA00022722"/>
    </source>
</evidence>
<keyword evidence="1" id="KW-0540">Nuclease</keyword>
<dbReference type="Gene3D" id="3.90.320.10">
    <property type="match status" value="1"/>
</dbReference>
<dbReference type="Pfam" id="PF13361">
    <property type="entry name" value="UvrD_C"/>
    <property type="match status" value="2"/>
</dbReference>